<evidence type="ECO:0000313" key="4">
    <source>
        <dbReference type="Proteomes" id="UP001499933"/>
    </source>
</evidence>
<feature type="chain" id="PRO_5047514540" evidence="2">
    <location>
        <begin position="24"/>
        <end position="283"/>
    </location>
</feature>
<evidence type="ECO:0000313" key="3">
    <source>
        <dbReference type="EMBL" id="GAA1950793.1"/>
    </source>
</evidence>
<protein>
    <submittedName>
        <fullName evidence="3">Uncharacterized protein</fullName>
    </submittedName>
</protein>
<keyword evidence="4" id="KW-1185">Reference proteome</keyword>
<name>A0ABN2QEK1_9MICO</name>
<feature type="signal peptide" evidence="2">
    <location>
        <begin position="1"/>
        <end position="23"/>
    </location>
</feature>
<dbReference type="PROSITE" id="PS51257">
    <property type="entry name" value="PROKAR_LIPOPROTEIN"/>
    <property type="match status" value="1"/>
</dbReference>
<feature type="compositionally biased region" description="Low complexity" evidence="1">
    <location>
        <begin position="25"/>
        <end position="47"/>
    </location>
</feature>
<accession>A0ABN2QEK1</accession>
<evidence type="ECO:0000256" key="2">
    <source>
        <dbReference type="SAM" id="SignalP"/>
    </source>
</evidence>
<proteinExistence type="predicted"/>
<keyword evidence="2" id="KW-0732">Signal</keyword>
<organism evidence="3 4">
    <name type="scientific">Microbacterium deminutum</name>
    <dbReference type="NCBI Taxonomy" id="344164"/>
    <lineage>
        <taxon>Bacteria</taxon>
        <taxon>Bacillati</taxon>
        <taxon>Actinomycetota</taxon>
        <taxon>Actinomycetes</taxon>
        <taxon>Micrococcales</taxon>
        <taxon>Microbacteriaceae</taxon>
        <taxon>Microbacterium</taxon>
    </lineage>
</organism>
<dbReference type="EMBL" id="BAAAOG010000001">
    <property type="protein sequence ID" value="GAA1950793.1"/>
    <property type="molecule type" value="Genomic_DNA"/>
</dbReference>
<dbReference type="Proteomes" id="UP001499933">
    <property type="component" value="Unassembled WGS sequence"/>
</dbReference>
<evidence type="ECO:0000256" key="1">
    <source>
        <dbReference type="SAM" id="MobiDB-lite"/>
    </source>
</evidence>
<dbReference type="RefSeq" id="WP_344092023.1">
    <property type="nucleotide sequence ID" value="NZ_BAAAOG010000001.1"/>
</dbReference>
<sequence length="283" mass="28428">MVRSLGSLAFIPLVVLLAACAPAAGDASPPTSAPPTESATPTPTGPSLDGDWIVQLSEPDTGCIMAIGYRILTVEGGTGTLNAGVTPLVGPAVLQGDTVTLHLERTSPTKDALDLTATLGPDGVARGVADAGGIHPGGTNGYSCKIPLSLVAAGAAADMPAFDTIDGTWCDAEGQSACMTIADGTVALEGSPPDSKLGAPRSDDFGSPCYVTSATPMDSNGGGGFAIYFCPGGYAIQPGGGGVDGEIVATHDNVAFDRLYLTQNPPYLGVYFRKDDLAAALKQ</sequence>
<gene>
    <name evidence="3" type="ORF">GCM10009776_11050</name>
</gene>
<reference evidence="3 4" key="1">
    <citation type="journal article" date="2019" name="Int. J. Syst. Evol. Microbiol.">
        <title>The Global Catalogue of Microorganisms (GCM) 10K type strain sequencing project: providing services to taxonomists for standard genome sequencing and annotation.</title>
        <authorList>
            <consortium name="The Broad Institute Genomics Platform"/>
            <consortium name="The Broad Institute Genome Sequencing Center for Infectious Disease"/>
            <person name="Wu L."/>
            <person name="Ma J."/>
        </authorList>
    </citation>
    <scope>NUCLEOTIDE SEQUENCE [LARGE SCALE GENOMIC DNA]</scope>
    <source>
        <strain evidence="3 4">JCM 14901</strain>
    </source>
</reference>
<feature type="region of interest" description="Disordered" evidence="1">
    <location>
        <begin position="25"/>
        <end position="50"/>
    </location>
</feature>
<comment type="caution">
    <text evidence="3">The sequence shown here is derived from an EMBL/GenBank/DDBJ whole genome shotgun (WGS) entry which is preliminary data.</text>
</comment>